<accession>A5ZN38</accession>
<dbReference type="AlphaFoldDB" id="A5ZN38"/>
<gene>
    <name evidence="1" type="ORF">RUMOBE_00404</name>
</gene>
<dbReference type="HOGENOM" id="CLU_3388314_0_0_9"/>
<evidence type="ECO:0000313" key="2">
    <source>
        <dbReference type="Proteomes" id="UP000006002"/>
    </source>
</evidence>
<reference evidence="1 2" key="1">
    <citation type="submission" date="2007-03" db="EMBL/GenBank/DDBJ databases">
        <authorList>
            <person name="Fulton L."/>
            <person name="Clifton S."/>
            <person name="Fulton B."/>
            <person name="Xu J."/>
            <person name="Minx P."/>
            <person name="Pepin K.H."/>
            <person name="Johnson M."/>
            <person name="Thiruvilangam P."/>
            <person name="Bhonagiri V."/>
            <person name="Nash W.E."/>
            <person name="Mardis E.R."/>
            <person name="Wilson R.K."/>
        </authorList>
    </citation>
    <scope>NUCLEOTIDE SEQUENCE [LARGE SCALE GENOMIC DNA]</scope>
    <source>
        <strain evidence="1 2">ATCC 29174</strain>
    </source>
</reference>
<comment type="caution">
    <text evidence="1">The sequence shown here is derived from an EMBL/GenBank/DDBJ whole genome shotgun (WGS) entry which is preliminary data.</text>
</comment>
<proteinExistence type="predicted"/>
<sequence>MMFHLFFIAFCTTALYNKNYQLPHTFIMEGTL</sequence>
<reference evidence="1 2" key="2">
    <citation type="submission" date="2007-04" db="EMBL/GenBank/DDBJ databases">
        <title>Draft genome sequence of Ruminococcus obeum (ATCC 29174).</title>
        <authorList>
            <person name="Sudarsanam P."/>
            <person name="Ley R."/>
            <person name="Guruge J."/>
            <person name="Turnbaugh P.J."/>
            <person name="Mahowald M."/>
            <person name="Liep D."/>
            <person name="Gordon J."/>
        </authorList>
    </citation>
    <scope>NUCLEOTIDE SEQUENCE [LARGE SCALE GENOMIC DNA]</scope>
    <source>
        <strain evidence="1 2">ATCC 29174</strain>
    </source>
</reference>
<evidence type="ECO:0000313" key="1">
    <source>
        <dbReference type="EMBL" id="EDM89281.1"/>
    </source>
</evidence>
<dbReference type="EMBL" id="AAVO02000001">
    <property type="protein sequence ID" value="EDM89281.1"/>
    <property type="molecule type" value="Genomic_DNA"/>
</dbReference>
<dbReference type="Proteomes" id="UP000006002">
    <property type="component" value="Unassembled WGS sequence"/>
</dbReference>
<protein>
    <submittedName>
        <fullName evidence="1">Uncharacterized protein</fullName>
    </submittedName>
</protein>
<name>A5ZN38_9FIRM</name>
<organism evidence="1 2">
    <name type="scientific">Blautia obeum ATCC 29174</name>
    <dbReference type="NCBI Taxonomy" id="411459"/>
    <lineage>
        <taxon>Bacteria</taxon>
        <taxon>Bacillati</taxon>
        <taxon>Bacillota</taxon>
        <taxon>Clostridia</taxon>
        <taxon>Lachnospirales</taxon>
        <taxon>Lachnospiraceae</taxon>
        <taxon>Blautia</taxon>
    </lineage>
</organism>